<name>A0A6C0GSN4_9BACT</name>
<keyword evidence="5 10" id="KW-0560">Oxidoreductase</keyword>
<keyword evidence="8" id="KW-0547">Nucleotide-binding</keyword>
<dbReference type="InterPro" id="IPR004099">
    <property type="entry name" value="Pyr_nucl-diS_OxRdtase_dimer"/>
</dbReference>
<dbReference type="Proteomes" id="UP000480178">
    <property type="component" value="Chromosome"/>
</dbReference>
<dbReference type="Pfam" id="PF07992">
    <property type="entry name" value="Pyr_redox_2"/>
    <property type="match status" value="1"/>
</dbReference>
<dbReference type="PANTHER" id="PTHR43014">
    <property type="entry name" value="MERCURIC REDUCTASE"/>
    <property type="match status" value="1"/>
</dbReference>
<feature type="binding site" evidence="8">
    <location>
        <begin position="179"/>
        <end position="186"/>
    </location>
    <ligand>
        <name>NAD(+)</name>
        <dbReference type="ChEBI" id="CHEBI:57540"/>
    </ligand>
</feature>
<dbReference type="InterPro" id="IPR012999">
    <property type="entry name" value="Pyr_OxRdtase_I_AS"/>
</dbReference>
<dbReference type="Gene3D" id="3.30.390.30">
    <property type="match status" value="1"/>
</dbReference>
<evidence type="ECO:0000256" key="4">
    <source>
        <dbReference type="ARBA" id="ARBA00022857"/>
    </source>
</evidence>
<feature type="disulfide bond" description="Redox-active" evidence="9">
    <location>
        <begin position="46"/>
        <end position="51"/>
    </location>
</feature>
<dbReference type="GO" id="GO:0050660">
    <property type="term" value="F:flavin adenine dinucleotide binding"/>
    <property type="evidence" value="ECO:0007669"/>
    <property type="project" value="TreeGrafter"/>
</dbReference>
<keyword evidence="7 10" id="KW-0676">Redox-active center</keyword>
<dbReference type="InterPro" id="IPR036188">
    <property type="entry name" value="FAD/NAD-bd_sf"/>
</dbReference>
<reference evidence="13 14" key="1">
    <citation type="submission" date="2020-01" db="EMBL/GenBank/DDBJ databases">
        <authorList>
            <person name="Kim M.K."/>
        </authorList>
    </citation>
    <scope>NUCLEOTIDE SEQUENCE [LARGE SCALE GENOMIC DNA]</scope>
    <source>
        <strain evidence="13 14">172606-1</strain>
    </source>
</reference>
<accession>A0A6C0GSN4</accession>
<dbReference type="AlphaFoldDB" id="A0A6C0GSN4"/>
<feature type="domain" description="FAD/NAD(P)-binding" evidence="12">
    <location>
        <begin position="7"/>
        <end position="321"/>
    </location>
</feature>
<evidence type="ECO:0000256" key="2">
    <source>
        <dbReference type="ARBA" id="ARBA00022630"/>
    </source>
</evidence>
<dbReference type="KEGG" id="rhoz:GXP67_33115"/>
<dbReference type="SUPFAM" id="SSF51905">
    <property type="entry name" value="FAD/NAD(P)-binding domain"/>
    <property type="match status" value="1"/>
</dbReference>
<feature type="binding site" evidence="8">
    <location>
        <position position="266"/>
    </location>
    <ligand>
        <name>NAD(+)</name>
        <dbReference type="ChEBI" id="CHEBI:57540"/>
    </ligand>
</feature>
<dbReference type="InterPro" id="IPR001100">
    <property type="entry name" value="Pyr_nuc-diS_OxRdtase"/>
</dbReference>
<dbReference type="SUPFAM" id="SSF55424">
    <property type="entry name" value="FAD/NAD-linked reductases, dimerisation (C-terminal) domain"/>
    <property type="match status" value="1"/>
</dbReference>
<evidence type="ECO:0000256" key="1">
    <source>
        <dbReference type="ARBA" id="ARBA00007532"/>
    </source>
</evidence>
<dbReference type="RefSeq" id="WP_162447093.1">
    <property type="nucleotide sequence ID" value="NZ_CP048222.1"/>
</dbReference>
<dbReference type="Gene3D" id="3.50.50.60">
    <property type="entry name" value="FAD/NAD(P)-binding domain"/>
    <property type="match status" value="2"/>
</dbReference>
<evidence type="ECO:0000256" key="6">
    <source>
        <dbReference type="ARBA" id="ARBA00023157"/>
    </source>
</evidence>
<feature type="binding site" evidence="8">
    <location>
        <position position="306"/>
    </location>
    <ligand>
        <name>FAD</name>
        <dbReference type="ChEBI" id="CHEBI:57692"/>
    </ligand>
</feature>
<comment type="similarity">
    <text evidence="1 10">Belongs to the class-I pyridine nucleotide-disulfide oxidoreductase family.</text>
</comment>
<dbReference type="EMBL" id="CP048222">
    <property type="protein sequence ID" value="QHT71151.1"/>
    <property type="molecule type" value="Genomic_DNA"/>
</dbReference>
<protein>
    <submittedName>
        <fullName evidence="13">FAD-dependent oxidoreductase</fullName>
    </submittedName>
</protein>
<proteinExistence type="inferred from homology"/>
<dbReference type="InterPro" id="IPR023753">
    <property type="entry name" value="FAD/NAD-binding_dom"/>
</dbReference>
<dbReference type="PANTHER" id="PTHR43014:SF2">
    <property type="entry name" value="MERCURIC REDUCTASE"/>
    <property type="match status" value="1"/>
</dbReference>
<evidence type="ECO:0000313" key="14">
    <source>
        <dbReference type="Proteomes" id="UP000480178"/>
    </source>
</evidence>
<keyword evidence="3 8" id="KW-0274">FAD</keyword>
<evidence type="ECO:0000313" key="13">
    <source>
        <dbReference type="EMBL" id="QHT71151.1"/>
    </source>
</evidence>
<keyword evidence="4" id="KW-0521">NADP</keyword>
<keyword evidence="6" id="KW-1015">Disulfide bond</keyword>
<dbReference type="PRINTS" id="PR00411">
    <property type="entry name" value="PNDRDTASEI"/>
</dbReference>
<evidence type="ECO:0000259" key="11">
    <source>
        <dbReference type="Pfam" id="PF02852"/>
    </source>
</evidence>
<sequence>MPQSPLYDIIVIGAGSAGLSIALPMHEFGFKVLLIDKSDHQIGGDCLNDGCVPSKSLIHVARQVYQANHSQEFGMNISGKVDMSKVWKYVKERQNIIRKHENAAFFRNMGIEVALGTASFVSADEIEVSGQVYKGKKIVIATGSRPKKLQIPGIEQVKWYDNQSIFAIDFLPDKLLVIGGGPIGVELGQAFSRLGSQVSIVHNKAHILDKEEPEITTILQERLLKEGITFHLQAEVLSFTNSNTVAVRQDDKQLSLTFDAVLVAAGRELNIESLQLSTAGIETENGNIKVNKYLQTTNKHVFVCGDVAGNLKFSHAAEQQATILLNNFLSPLKKPLDNKHMSWVTFTDPEVATFGYSLKELKDKKIAFEKLSLDFDEDDRAVVEDYQYGKLILYIEQKKLLNQNPKILGGTMIAPNAGELIQELILANSAGMGIEALFNKIYPYPTASAVNKRIILNKKREQLTPFVKKVLHTLYNI</sequence>
<keyword evidence="14" id="KW-1185">Reference proteome</keyword>
<dbReference type="InterPro" id="IPR016156">
    <property type="entry name" value="FAD/NAD-linked_Rdtase_dimer_sf"/>
</dbReference>
<dbReference type="PRINTS" id="PR00368">
    <property type="entry name" value="FADPNR"/>
</dbReference>
<evidence type="ECO:0000256" key="3">
    <source>
        <dbReference type="ARBA" id="ARBA00022827"/>
    </source>
</evidence>
<keyword evidence="8" id="KW-0520">NAD</keyword>
<dbReference type="GO" id="GO:0016668">
    <property type="term" value="F:oxidoreductase activity, acting on a sulfur group of donors, NAD(P) as acceptor"/>
    <property type="evidence" value="ECO:0007669"/>
    <property type="project" value="InterPro"/>
</dbReference>
<evidence type="ECO:0000256" key="7">
    <source>
        <dbReference type="ARBA" id="ARBA00023284"/>
    </source>
</evidence>
<evidence type="ECO:0000256" key="5">
    <source>
        <dbReference type="ARBA" id="ARBA00023002"/>
    </source>
</evidence>
<organism evidence="13 14">
    <name type="scientific">Rhodocytophaga rosea</name>
    <dbReference type="NCBI Taxonomy" id="2704465"/>
    <lineage>
        <taxon>Bacteria</taxon>
        <taxon>Pseudomonadati</taxon>
        <taxon>Bacteroidota</taxon>
        <taxon>Cytophagia</taxon>
        <taxon>Cytophagales</taxon>
        <taxon>Rhodocytophagaceae</taxon>
        <taxon>Rhodocytophaga</taxon>
    </lineage>
</organism>
<gene>
    <name evidence="13" type="ORF">GXP67_33115</name>
</gene>
<evidence type="ECO:0000256" key="9">
    <source>
        <dbReference type="PIRSR" id="PIRSR000350-4"/>
    </source>
</evidence>
<keyword evidence="2 10" id="KW-0285">Flavoprotein</keyword>
<feature type="binding site" evidence="8">
    <location>
        <begin position="142"/>
        <end position="144"/>
    </location>
    <ligand>
        <name>FAD</name>
        <dbReference type="ChEBI" id="CHEBI:57692"/>
    </ligand>
</feature>
<dbReference type="Pfam" id="PF02852">
    <property type="entry name" value="Pyr_redox_dim"/>
    <property type="match status" value="1"/>
</dbReference>
<evidence type="ECO:0000256" key="8">
    <source>
        <dbReference type="PIRSR" id="PIRSR000350-3"/>
    </source>
</evidence>
<feature type="binding site" evidence="8">
    <location>
        <position position="55"/>
    </location>
    <ligand>
        <name>FAD</name>
        <dbReference type="ChEBI" id="CHEBI:57692"/>
    </ligand>
</feature>
<evidence type="ECO:0000256" key="10">
    <source>
        <dbReference type="RuleBase" id="RU003691"/>
    </source>
</evidence>
<dbReference type="PROSITE" id="PS00076">
    <property type="entry name" value="PYRIDINE_REDOX_1"/>
    <property type="match status" value="1"/>
</dbReference>
<dbReference type="PIRSF" id="PIRSF000350">
    <property type="entry name" value="Mercury_reductase_MerA"/>
    <property type="match status" value="1"/>
</dbReference>
<evidence type="ECO:0000259" key="12">
    <source>
        <dbReference type="Pfam" id="PF07992"/>
    </source>
</evidence>
<feature type="domain" description="Pyridine nucleotide-disulphide oxidoreductase dimerisation" evidence="11">
    <location>
        <begin position="342"/>
        <end position="449"/>
    </location>
</feature>
<dbReference type="GO" id="GO:0003955">
    <property type="term" value="F:NAD(P)H dehydrogenase (quinone) activity"/>
    <property type="evidence" value="ECO:0007669"/>
    <property type="project" value="TreeGrafter"/>
</dbReference>
<comment type="cofactor">
    <cofactor evidence="8">
        <name>FAD</name>
        <dbReference type="ChEBI" id="CHEBI:57692"/>
    </cofactor>
    <text evidence="8">Binds 1 FAD per subunit.</text>
</comment>